<dbReference type="Proteomes" id="UP000054282">
    <property type="component" value="Unassembled WGS sequence"/>
</dbReference>
<evidence type="ECO:0000313" key="3">
    <source>
        <dbReference type="Proteomes" id="UP000054282"/>
    </source>
</evidence>
<name>A0A0L7M9G4_PLAF4</name>
<dbReference type="KEGG" id="pfd:PFDG_04987"/>
<evidence type="ECO:0000256" key="1">
    <source>
        <dbReference type="SAM" id="SignalP"/>
    </source>
</evidence>
<organism evidence="2 3">
    <name type="scientific">Plasmodium falciparum (isolate Dd2)</name>
    <dbReference type="NCBI Taxonomy" id="57267"/>
    <lineage>
        <taxon>Eukaryota</taxon>
        <taxon>Sar</taxon>
        <taxon>Alveolata</taxon>
        <taxon>Apicomplexa</taxon>
        <taxon>Aconoidasida</taxon>
        <taxon>Haemosporida</taxon>
        <taxon>Plasmodiidae</taxon>
        <taxon>Plasmodium</taxon>
        <taxon>Plasmodium (Laverania)</taxon>
    </lineage>
</organism>
<dbReference type="AlphaFoldDB" id="A0A0L7M9G4"/>
<reference evidence="3" key="2">
    <citation type="submission" date="2006-09" db="EMBL/GenBank/DDBJ databases">
        <title>The genome sequence of Plasmodium falciparum Dd2.</title>
        <authorList>
            <consortium name="The Broad Institute Genome Sequencing Platform"/>
            <person name="Birren B."/>
            <person name="Lander E."/>
            <person name="Galagan J."/>
            <person name="Nusbaum C."/>
            <person name="Devon K."/>
            <person name="Henn M."/>
            <person name="Jaffe D."/>
            <person name="Butler J."/>
            <person name="Alvarez P."/>
            <person name="Gnerre S."/>
            <person name="Grabherr M."/>
            <person name="Kleber M."/>
            <person name="Mauceli E."/>
            <person name="Brockman W."/>
            <person name="MacCallum I.A."/>
            <person name="Rounsley S."/>
            <person name="Young S."/>
            <person name="LaButti K."/>
            <person name="Pushparaj V."/>
            <person name="DeCaprio D."/>
            <person name="Crawford M."/>
            <person name="Koehrsen M."/>
            <person name="Engels R."/>
            <person name="Montgomery P."/>
            <person name="Pearson M."/>
            <person name="Howarth C."/>
            <person name="Larson L."/>
            <person name="Luoma S."/>
            <person name="White J."/>
            <person name="Kodira C."/>
            <person name="Zeng Q."/>
            <person name="O'Leary S."/>
            <person name="Yandava C."/>
            <person name="Alvarado L."/>
            <person name="Wirth D."/>
            <person name="Volkman S."/>
            <person name="Hartl D."/>
        </authorList>
    </citation>
    <scope>NUCLEOTIDE SEQUENCE [LARGE SCALE GENOMIC DNA]</scope>
</reference>
<gene>
    <name evidence="2" type="ORF">PFDG_04987</name>
</gene>
<protein>
    <recommendedName>
        <fullName evidence="4">Secreted protein</fullName>
    </recommendedName>
</protein>
<evidence type="ECO:0000313" key="2">
    <source>
        <dbReference type="EMBL" id="KOB89438.1"/>
    </source>
</evidence>
<sequence>MKRHIHYLCLLPLSISWGQFSQICEKYYIYEKSACSDLINQCSARTYHEYIGAARQLRACEEGALLERTVDGR</sequence>
<reference evidence="3" key="1">
    <citation type="submission" date="2006-09" db="EMBL/GenBank/DDBJ databases">
        <title>Annotation of Plasmodium falciparum Dd2.</title>
        <authorList>
            <consortium name="The Broad Institute Genome Sequencing Platform"/>
            <person name="Volkman S.K."/>
            <person name="Neafsey D.E."/>
            <person name="Dash A.P."/>
            <person name="Chitnis C.E."/>
            <person name="Hartl D.L."/>
            <person name="Young S.K."/>
            <person name="Zeng Q."/>
            <person name="Koehrsen M."/>
            <person name="Alvarado L."/>
            <person name="Berlin A."/>
            <person name="Borenstein D."/>
            <person name="Chapman S.B."/>
            <person name="Chen Z."/>
            <person name="Engels R."/>
            <person name="Freedman E."/>
            <person name="Gellesch M."/>
            <person name="Goldberg J."/>
            <person name="Griggs A."/>
            <person name="Gujja S."/>
            <person name="Heilman E.R."/>
            <person name="Heiman D.I."/>
            <person name="Howarth C."/>
            <person name="Jen D."/>
            <person name="Larson L."/>
            <person name="Mehta T."/>
            <person name="Neiman D."/>
            <person name="Park D."/>
            <person name="Pearson M."/>
            <person name="Roberts A."/>
            <person name="Saif S."/>
            <person name="Shea T."/>
            <person name="Shenoy N."/>
            <person name="Sisk P."/>
            <person name="Stolte C."/>
            <person name="Sykes S."/>
            <person name="Walk T."/>
            <person name="White J."/>
            <person name="Yandava C."/>
            <person name="Haas B."/>
            <person name="Henn M.R."/>
            <person name="Nusbaum C."/>
            <person name="Birren B."/>
        </authorList>
    </citation>
    <scope>NUCLEOTIDE SEQUENCE [LARGE SCALE GENOMIC DNA]</scope>
</reference>
<feature type="signal peptide" evidence="1">
    <location>
        <begin position="1"/>
        <end position="20"/>
    </location>
</feature>
<evidence type="ECO:0008006" key="4">
    <source>
        <dbReference type="Google" id="ProtNLM"/>
    </source>
</evidence>
<keyword evidence="1" id="KW-0732">Signal</keyword>
<accession>A0A0L7M9G4</accession>
<feature type="chain" id="PRO_5005573932" description="Secreted protein" evidence="1">
    <location>
        <begin position="21"/>
        <end position="73"/>
    </location>
</feature>
<dbReference type="EMBL" id="GG702434">
    <property type="protein sequence ID" value="KOB89438.1"/>
    <property type="molecule type" value="Genomic_DNA"/>
</dbReference>
<proteinExistence type="predicted"/>